<comment type="caution">
    <text evidence="3">The sequence shown here is derived from an EMBL/GenBank/DDBJ whole genome shotgun (WGS) entry which is preliminary data.</text>
</comment>
<evidence type="ECO:0000313" key="3">
    <source>
        <dbReference type="EMBL" id="MFB9641522.1"/>
    </source>
</evidence>
<feature type="domain" description="DUF2510" evidence="2">
    <location>
        <begin position="9"/>
        <end position="31"/>
    </location>
</feature>
<evidence type="ECO:0000313" key="4">
    <source>
        <dbReference type="Proteomes" id="UP001589667"/>
    </source>
</evidence>
<dbReference type="Pfam" id="PF10708">
    <property type="entry name" value="DUF2510"/>
    <property type="match status" value="1"/>
</dbReference>
<feature type="transmembrane region" description="Helical" evidence="1">
    <location>
        <begin position="90"/>
        <end position="110"/>
    </location>
</feature>
<dbReference type="EMBL" id="JBHMBL010000001">
    <property type="protein sequence ID" value="MFB9641522.1"/>
    <property type="molecule type" value="Genomic_DNA"/>
</dbReference>
<accession>A0ABV5SMX4</accession>
<dbReference type="Proteomes" id="UP001589667">
    <property type="component" value="Unassembled WGS sequence"/>
</dbReference>
<organism evidence="3 4">
    <name type="scientific">Agromyces lapidis</name>
    <dbReference type="NCBI Taxonomy" id="279574"/>
    <lineage>
        <taxon>Bacteria</taxon>
        <taxon>Bacillati</taxon>
        <taxon>Actinomycetota</taxon>
        <taxon>Actinomycetes</taxon>
        <taxon>Micrococcales</taxon>
        <taxon>Microbacteriaceae</taxon>
        <taxon>Agromyces</taxon>
    </lineage>
</organism>
<evidence type="ECO:0000256" key="1">
    <source>
        <dbReference type="SAM" id="Phobius"/>
    </source>
</evidence>
<dbReference type="RefSeq" id="WP_157423115.1">
    <property type="nucleotide sequence ID" value="NZ_BAAANI010000006.1"/>
</dbReference>
<keyword evidence="4" id="KW-1185">Reference proteome</keyword>
<proteinExistence type="predicted"/>
<keyword evidence="1" id="KW-1133">Transmembrane helix</keyword>
<sequence length="112" mass="11930">MTTTQQAPAGWYPDPEHTGQMRWWDGNQWAAPQPAPIPAKNTPALVGTIIGGAAILFIWAPVIAWALALTAMVFATVGNHKSRTIRVGRGLAFIGLTLATIAVVVSIIMLTL</sequence>
<reference evidence="3 4" key="1">
    <citation type="submission" date="2024-09" db="EMBL/GenBank/DDBJ databases">
        <authorList>
            <person name="Sun Q."/>
            <person name="Mori K."/>
        </authorList>
    </citation>
    <scope>NUCLEOTIDE SEQUENCE [LARGE SCALE GENOMIC DNA]</scope>
    <source>
        <strain evidence="3 4">JCM 14321</strain>
    </source>
</reference>
<name>A0ABV5SMX4_9MICO</name>
<feature type="transmembrane region" description="Helical" evidence="1">
    <location>
        <begin position="49"/>
        <end position="78"/>
    </location>
</feature>
<keyword evidence="1" id="KW-0472">Membrane</keyword>
<evidence type="ECO:0000259" key="2">
    <source>
        <dbReference type="Pfam" id="PF10708"/>
    </source>
</evidence>
<keyword evidence="1" id="KW-0812">Transmembrane</keyword>
<gene>
    <name evidence="3" type="ORF">ACFFQV_04365</name>
</gene>
<dbReference type="InterPro" id="IPR018929">
    <property type="entry name" value="DUF2510"/>
</dbReference>
<protein>
    <submittedName>
        <fullName evidence="3">DUF2510 domain-containing protein</fullName>
    </submittedName>
</protein>